<evidence type="ECO:0000313" key="3">
    <source>
        <dbReference type="Proteomes" id="UP000290407"/>
    </source>
</evidence>
<evidence type="ECO:0000256" key="1">
    <source>
        <dbReference type="SAM" id="Phobius"/>
    </source>
</evidence>
<keyword evidence="1" id="KW-0472">Membrane</keyword>
<feature type="transmembrane region" description="Helical" evidence="1">
    <location>
        <begin position="89"/>
        <end position="109"/>
    </location>
</feature>
<protein>
    <submittedName>
        <fullName evidence="2">Uncharacterized protein</fullName>
    </submittedName>
</protein>
<name>A0A4Q2UHF6_9BACT</name>
<keyword evidence="1" id="KW-1133">Transmembrane helix</keyword>
<reference evidence="2 3" key="1">
    <citation type="submission" date="2019-01" db="EMBL/GenBank/DDBJ databases">
        <title>Spirosoma flava sp. nov., a propanil-degrading bacterium isolated from herbicide-contaminated soil.</title>
        <authorList>
            <person name="Zhang L."/>
            <person name="Jiang J.-D."/>
        </authorList>
    </citation>
    <scope>NUCLEOTIDE SEQUENCE [LARGE SCALE GENOMIC DNA]</scope>
    <source>
        <strain evidence="2 3">TY50</strain>
    </source>
</reference>
<proteinExistence type="predicted"/>
<organism evidence="2 3">
    <name type="scientific">Spirosoma sordidisoli</name>
    <dbReference type="NCBI Taxonomy" id="2502893"/>
    <lineage>
        <taxon>Bacteria</taxon>
        <taxon>Pseudomonadati</taxon>
        <taxon>Bacteroidota</taxon>
        <taxon>Cytophagia</taxon>
        <taxon>Cytophagales</taxon>
        <taxon>Cytophagaceae</taxon>
        <taxon>Spirosoma</taxon>
    </lineage>
</organism>
<feature type="transmembrane region" description="Helical" evidence="1">
    <location>
        <begin position="67"/>
        <end position="83"/>
    </location>
</feature>
<sequence length="110" mass="11927">MATLSHATTATSSSSATTWLASYQHFVASNEFYRVGWAAAALIIQGCILSPALLLTMFYFGGGDWQLLVSNLSFLLVLVPILSAMPVKYILPTFAFSFVLHVAIILINVL</sequence>
<dbReference type="RefSeq" id="WP_077922022.1">
    <property type="nucleotide sequence ID" value="NZ_SBLB01000011.1"/>
</dbReference>
<dbReference type="Proteomes" id="UP000290407">
    <property type="component" value="Unassembled WGS sequence"/>
</dbReference>
<dbReference type="AlphaFoldDB" id="A0A4Q2UHF6"/>
<keyword evidence="1" id="KW-0812">Transmembrane</keyword>
<dbReference type="EMBL" id="SBLB01000011">
    <property type="protein sequence ID" value="RYC66881.1"/>
    <property type="molecule type" value="Genomic_DNA"/>
</dbReference>
<feature type="transmembrane region" description="Helical" evidence="1">
    <location>
        <begin position="35"/>
        <end position="60"/>
    </location>
</feature>
<evidence type="ECO:0000313" key="2">
    <source>
        <dbReference type="EMBL" id="RYC66881.1"/>
    </source>
</evidence>
<keyword evidence="3" id="KW-1185">Reference proteome</keyword>
<gene>
    <name evidence="2" type="ORF">EQG79_27655</name>
</gene>
<comment type="caution">
    <text evidence="2">The sequence shown here is derived from an EMBL/GenBank/DDBJ whole genome shotgun (WGS) entry which is preliminary data.</text>
</comment>
<accession>A0A4Q2UHF6</accession>